<comment type="caution">
    <text evidence="1">The sequence shown here is derived from an EMBL/GenBank/DDBJ whole genome shotgun (WGS) entry which is preliminary data.</text>
</comment>
<reference evidence="1" key="1">
    <citation type="submission" date="2021-02" db="EMBL/GenBank/DDBJ databases">
        <authorList>
            <person name="Nowell W R."/>
        </authorList>
    </citation>
    <scope>NUCLEOTIDE SEQUENCE</scope>
</reference>
<organism evidence="1 3">
    <name type="scientific">Didymodactylos carnosus</name>
    <dbReference type="NCBI Taxonomy" id="1234261"/>
    <lineage>
        <taxon>Eukaryota</taxon>
        <taxon>Metazoa</taxon>
        <taxon>Spiralia</taxon>
        <taxon>Gnathifera</taxon>
        <taxon>Rotifera</taxon>
        <taxon>Eurotatoria</taxon>
        <taxon>Bdelloidea</taxon>
        <taxon>Philodinida</taxon>
        <taxon>Philodinidae</taxon>
        <taxon>Didymodactylos</taxon>
    </lineage>
</organism>
<evidence type="ECO:0000313" key="1">
    <source>
        <dbReference type="EMBL" id="CAF0936977.1"/>
    </source>
</evidence>
<sequence length="292" mass="33612">MQDDDGQYQVLNKIILYIGRTARNFQTTLNLNQIKLDDMTRLENIINDHAQRLEELETRNIPTDKAQKLKNARFRINKADHSFVLSNQDKTCAGDQFLQVTAISGRNHIVKKSTLVQFHRQSLAAICTVTQPFSATSSHYQKITFRLEYCAGIQGSFAHVGIIHAVNDKVIPTNPLQSDECWVLDLWSGNIENKRFGIKPYTWSVQKKIEYEQRLMQNTMPEEEEDLYLYNQRQCSACEVTLVLDAVQHRLAFLMDEQGDEWAFYLPKTININQLFAIVIVNSPMIAVTVVD</sequence>
<protein>
    <submittedName>
        <fullName evidence="1">Uncharacterized protein</fullName>
    </submittedName>
</protein>
<dbReference type="Proteomes" id="UP000677228">
    <property type="component" value="Unassembled WGS sequence"/>
</dbReference>
<proteinExistence type="predicted"/>
<evidence type="ECO:0000313" key="2">
    <source>
        <dbReference type="EMBL" id="CAF3712492.1"/>
    </source>
</evidence>
<dbReference type="EMBL" id="CAJNOK010004413">
    <property type="protein sequence ID" value="CAF0936977.1"/>
    <property type="molecule type" value="Genomic_DNA"/>
</dbReference>
<gene>
    <name evidence="1" type="ORF">OVA965_LOCUS11432</name>
    <name evidence="2" type="ORF">TMI583_LOCUS11433</name>
</gene>
<accession>A0A8S2DN03</accession>
<dbReference type="Proteomes" id="UP000682733">
    <property type="component" value="Unassembled WGS sequence"/>
</dbReference>
<dbReference type="AlphaFoldDB" id="A0A8S2DN03"/>
<name>A0A8S2DN03_9BILA</name>
<dbReference type="EMBL" id="CAJOBA010004417">
    <property type="protein sequence ID" value="CAF3712492.1"/>
    <property type="molecule type" value="Genomic_DNA"/>
</dbReference>
<evidence type="ECO:0000313" key="3">
    <source>
        <dbReference type="Proteomes" id="UP000677228"/>
    </source>
</evidence>